<accession>A0A4C1VSP5</accession>
<evidence type="ECO:0000313" key="4">
    <source>
        <dbReference type="Proteomes" id="UP000299102"/>
    </source>
</evidence>
<keyword evidence="2" id="KW-0472">Membrane</keyword>
<dbReference type="EMBL" id="BGZK01000388">
    <property type="protein sequence ID" value="GBP40825.1"/>
    <property type="molecule type" value="Genomic_DNA"/>
</dbReference>
<dbReference type="AlphaFoldDB" id="A0A4C1VSP5"/>
<feature type="transmembrane region" description="Helical" evidence="2">
    <location>
        <begin position="21"/>
        <end position="42"/>
    </location>
</feature>
<reference evidence="3 4" key="1">
    <citation type="journal article" date="2019" name="Commun. Biol.">
        <title>The bagworm genome reveals a unique fibroin gene that provides high tensile strength.</title>
        <authorList>
            <person name="Kono N."/>
            <person name="Nakamura H."/>
            <person name="Ohtoshi R."/>
            <person name="Tomita M."/>
            <person name="Numata K."/>
            <person name="Arakawa K."/>
        </authorList>
    </citation>
    <scope>NUCLEOTIDE SEQUENCE [LARGE SCALE GENOMIC DNA]</scope>
</reference>
<organism evidence="3 4">
    <name type="scientific">Eumeta variegata</name>
    <name type="common">Bagworm moth</name>
    <name type="synonym">Eumeta japonica</name>
    <dbReference type="NCBI Taxonomy" id="151549"/>
    <lineage>
        <taxon>Eukaryota</taxon>
        <taxon>Metazoa</taxon>
        <taxon>Ecdysozoa</taxon>
        <taxon>Arthropoda</taxon>
        <taxon>Hexapoda</taxon>
        <taxon>Insecta</taxon>
        <taxon>Pterygota</taxon>
        <taxon>Neoptera</taxon>
        <taxon>Endopterygota</taxon>
        <taxon>Lepidoptera</taxon>
        <taxon>Glossata</taxon>
        <taxon>Ditrysia</taxon>
        <taxon>Tineoidea</taxon>
        <taxon>Psychidae</taxon>
        <taxon>Oiketicinae</taxon>
        <taxon>Eumeta</taxon>
    </lineage>
</organism>
<dbReference type="Proteomes" id="UP000299102">
    <property type="component" value="Unassembled WGS sequence"/>
</dbReference>
<protein>
    <submittedName>
        <fullName evidence="3">Uncharacterized protein</fullName>
    </submittedName>
</protein>
<proteinExistence type="predicted"/>
<comment type="caution">
    <text evidence="3">The sequence shown here is derived from an EMBL/GenBank/DDBJ whole genome shotgun (WGS) entry which is preliminary data.</text>
</comment>
<name>A0A4C1VSP5_EUMVA</name>
<gene>
    <name evidence="3" type="ORF">EVAR_87088_1</name>
</gene>
<feature type="region of interest" description="Disordered" evidence="1">
    <location>
        <begin position="71"/>
        <end position="94"/>
    </location>
</feature>
<keyword evidence="2" id="KW-0812">Transmembrane</keyword>
<evidence type="ECO:0000313" key="3">
    <source>
        <dbReference type="EMBL" id="GBP40825.1"/>
    </source>
</evidence>
<sequence>MRNKLPSSSRPVRSRRACSPLFLRDFYAVPCVIAIVAVPRSLPFTHGRSVPKWPPGGLPRGVRIDGVLTPKSEPEVPLVPTLSPHHPVWGTQGD</sequence>
<evidence type="ECO:0000256" key="2">
    <source>
        <dbReference type="SAM" id="Phobius"/>
    </source>
</evidence>
<evidence type="ECO:0000256" key="1">
    <source>
        <dbReference type="SAM" id="MobiDB-lite"/>
    </source>
</evidence>
<keyword evidence="2" id="KW-1133">Transmembrane helix</keyword>
<keyword evidence="4" id="KW-1185">Reference proteome</keyword>